<feature type="compositionally biased region" description="Basic residues" evidence="1">
    <location>
        <begin position="7"/>
        <end position="20"/>
    </location>
</feature>
<organism evidence="2 3">
    <name type="scientific">Pseudomonas amygdali pv. lachrymans</name>
    <name type="common">Pseudomonas syringae pv. lachrymans</name>
    <dbReference type="NCBI Taxonomy" id="53707"/>
    <lineage>
        <taxon>Bacteria</taxon>
        <taxon>Pseudomonadati</taxon>
        <taxon>Pseudomonadota</taxon>
        <taxon>Gammaproteobacteria</taxon>
        <taxon>Pseudomonadales</taxon>
        <taxon>Pseudomonadaceae</taxon>
        <taxon>Pseudomonas</taxon>
        <taxon>Pseudomonas amygdali</taxon>
    </lineage>
</organism>
<evidence type="ECO:0000313" key="3">
    <source>
        <dbReference type="Proteomes" id="UP000050265"/>
    </source>
</evidence>
<name>A0A0P9TQG8_PSEAV</name>
<dbReference type="Proteomes" id="UP000050265">
    <property type="component" value="Unassembled WGS sequence"/>
</dbReference>
<comment type="caution">
    <text evidence="2">The sequence shown here is derived from an EMBL/GenBank/DDBJ whole genome shotgun (WGS) entry which is preliminary data.</text>
</comment>
<dbReference type="InterPro" id="IPR049457">
    <property type="entry name" value="Emfourin"/>
</dbReference>
<evidence type="ECO:0000313" key="2">
    <source>
        <dbReference type="EMBL" id="KPX77288.1"/>
    </source>
</evidence>
<dbReference type="Pfam" id="PF20242">
    <property type="entry name" value="Emfourin"/>
    <property type="match status" value="1"/>
</dbReference>
<dbReference type="EMBL" id="LJQP01000027">
    <property type="protein sequence ID" value="KPX77288.1"/>
    <property type="molecule type" value="Genomic_DNA"/>
</dbReference>
<dbReference type="AlphaFoldDB" id="A0A0P9TQG8"/>
<feature type="region of interest" description="Disordered" evidence="1">
    <location>
        <begin position="1"/>
        <end position="27"/>
    </location>
</feature>
<protein>
    <submittedName>
        <fullName evidence="2">Uncharacterized protein</fullName>
    </submittedName>
</protein>
<accession>A0A0P9TQG8</accession>
<dbReference type="PATRIC" id="fig|53707.9.peg.3203"/>
<proteinExistence type="predicted"/>
<reference evidence="2 3" key="1">
    <citation type="submission" date="2015-09" db="EMBL/GenBank/DDBJ databases">
        <title>Genome announcement of multiple Pseudomonas syringae strains.</title>
        <authorList>
            <person name="Thakur S."/>
            <person name="Wang P.W."/>
            <person name="Gong Y."/>
            <person name="Weir B.S."/>
            <person name="Guttman D.S."/>
        </authorList>
    </citation>
    <scope>NUCLEOTIDE SEQUENCE [LARGE SCALE GENOMIC DNA]</scope>
    <source>
        <strain evidence="2 3">ICMP3507</strain>
    </source>
</reference>
<sequence>MHASALKPKKPYKRPGRKSGSRFSRSATTTKVLEMKVCLVQSGGFAGAVKRCEVDTSTLEQPEAEQLQRLVSDSGLNQSSSAFNDQARDLNQYEITIEDEAREICLTFDEHNVPASARQLLGFLKQRVKPGKL</sequence>
<evidence type="ECO:0000256" key="1">
    <source>
        <dbReference type="SAM" id="MobiDB-lite"/>
    </source>
</evidence>
<gene>
    <name evidence="2" type="ORF">ALO35_100043</name>
</gene>